<sequence length="87" mass="9578">MTSCFISLIAVIFCITLIVSIAQARILSSSLSSTLHSPSQDLVHSDTDRKTWGKTRPMVASSLRRIPRSGPSPTQNKWPRSKPRITG</sequence>
<feature type="signal peptide" evidence="2">
    <location>
        <begin position="1"/>
        <end position="24"/>
    </location>
</feature>
<gene>
    <name evidence="3" type="ORF">I3842_14G040100</name>
</gene>
<feature type="region of interest" description="Disordered" evidence="1">
    <location>
        <begin position="34"/>
        <end position="87"/>
    </location>
</feature>
<dbReference type="Proteomes" id="UP000811246">
    <property type="component" value="Chromosome 14"/>
</dbReference>
<dbReference type="OrthoDB" id="1733425at2759"/>
<proteinExistence type="predicted"/>
<dbReference type="EMBL" id="CM031838">
    <property type="protein sequence ID" value="KAG6677715.1"/>
    <property type="molecule type" value="Genomic_DNA"/>
</dbReference>
<evidence type="ECO:0008006" key="5">
    <source>
        <dbReference type="Google" id="ProtNLM"/>
    </source>
</evidence>
<evidence type="ECO:0000313" key="4">
    <source>
        <dbReference type="Proteomes" id="UP000811246"/>
    </source>
</evidence>
<keyword evidence="2" id="KW-0732">Signal</keyword>
<comment type="caution">
    <text evidence="3">The sequence shown here is derived from an EMBL/GenBank/DDBJ whole genome shotgun (WGS) entry which is preliminary data.</text>
</comment>
<accession>A0A922AHJ2</accession>
<dbReference type="AlphaFoldDB" id="A0A922AHJ2"/>
<evidence type="ECO:0000256" key="1">
    <source>
        <dbReference type="SAM" id="MobiDB-lite"/>
    </source>
</evidence>
<evidence type="ECO:0000313" key="3">
    <source>
        <dbReference type="EMBL" id="KAG6677715.1"/>
    </source>
</evidence>
<evidence type="ECO:0000256" key="2">
    <source>
        <dbReference type="SAM" id="SignalP"/>
    </source>
</evidence>
<reference evidence="3" key="1">
    <citation type="submission" date="2021-01" db="EMBL/GenBank/DDBJ databases">
        <authorList>
            <person name="Lovell J.T."/>
            <person name="Bentley N."/>
            <person name="Bhattarai G."/>
            <person name="Jenkins J.W."/>
            <person name="Sreedasyam A."/>
            <person name="Alarcon Y."/>
            <person name="Bock C."/>
            <person name="Boston L."/>
            <person name="Carlson J."/>
            <person name="Cervantes K."/>
            <person name="Clermont K."/>
            <person name="Krom N."/>
            <person name="Kubenka K."/>
            <person name="Mamidi S."/>
            <person name="Mattison C."/>
            <person name="Monteros M."/>
            <person name="Pisani C."/>
            <person name="Plott C."/>
            <person name="Rajasekar S."/>
            <person name="Rhein H.S."/>
            <person name="Rohla C."/>
            <person name="Song M."/>
            <person name="Hilaire R.S."/>
            <person name="Shu S."/>
            <person name="Wells L."/>
            <person name="Wang X."/>
            <person name="Webber J."/>
            <person name="Heerema R.J."/>
            <person name="Klein P."/>
            <person name="Conner P."/>
            <person name="Grauke L."/>
            <person name="Grimwood J."/>
            <person name="Schmutz J."/>
            <person name="Randall J.J."/>
        </authorList>
    </citation>
    <scope>NUCLEOTIDE SEQUENCE</scope>
    <source>
        <tissue evidence="3">Leaf</tissue>
    </source>
</reference>
<protein>
    <recommendedName>
        <fullName evidence="5">Secreted protein</fullName>
    </recommendedName>
</protein>
<feature type="chain" id="PRO_5037093008" description="Secreted protein" evidence="2">
    <location>
        <begin position="25"/>
        <end position="87"/>
    </location>
</feature>
<name>A0A922AHJ2_CARIL</name>
<organism evidence="3 4">
    <name type="scientific">Carya illinoinensis</name>
    <name type="common">Pecan</name>
    <dbReference type="NCBI Taxonomy" id="32201"/>
    <lineage>
        <taxon>Eukaryota</taxon>
        <taxon>Viridiplantae</taxon>
        <taxon>Streptophyta</taxon>
        <taxon>Embryophyta</taxon>
        <taxon>Tracheophyta</taxon>
        <taxon>Spermatophyta</taxon>
        <taxon>Magnoliopsida</taxon>
        <taxon>eudicotyledons</taxon>
        <taxon>Gunneridae</taxon>
        <taxon>Pentapetalae</taxon>
        <taxon>rosids</taxon>
        <taxon>fabids</taxon>
        <taxon>Fagales</taxon>
        <taxon>Juglandaceae</taxon>
        <taxon>Carya</taxon>
    </lineage>
</organism>